<accession>A0A495A1V1</accession>
<evidence type="ECO:0000256" key="1">
    <source>
        <dbReference type="PROSITE-ProRule" id="PRU01076"/>
    </source>
</evidence>
<dbReference type="PANTHER" id="PTHR36432">
    <property type="match status" value="1"/>
</dbReference>
<evidence type="ECO:0000313" key="4">
    <source>
        <dbReference type="Proteomes" id="UP000269301"/>
    </source>
</evidence>
<evidence type="ECO:0000259" key="2">
    <source>
        <dbReference type="PROSITE" id="PS51740"/>
    </source>
</evidence>
<dbReference type="GO" id="GO:0003677">
    <property type="term" value="F:DNA binding"/>
    <property type="evidence" value="ECO:0007669"/>
    <property type="project" value="UniProtKB-UniRule"/>
</dbReference>
<dbReference type="Gene3D" id="2.10.260.10">
    <property type="match status" value="1"/>
</dbReference>
<dbReference type="NCBIfam" id="TIGR01439">
    <property type="entry name" value="lp_hng_hel_AbrB"/>
    <property type="match status" value="1"/>
</dbReference>
<dbReference type="Pfam" id="PF04014">
    <property type="entry name" value="MazE_antitoxin"/>
    <property type="match status" value="1"/>
</dbReference>
<keyword evidence="1 3" id="KW-0238">DNA-binding</keyword>
<sequence length="94" mass="10745">MKSTGIKRKVDELGRVVLPVELRNTLDIHPKDQMEIFMENEKIILKKYQDNFACQVTGKISEKNFVLADGKIVLSPESAEELVKEISLSLQKEK</sequence>
<gene>
    <name evidence="3" type="ORF">D8M06_11520</name>
</gene>
<dbReference type="InterPro" id="IPR007159">
    <property type="entry name" value="SpoVT-AbrB_dom"/>
</dbReference>
<dbReference type="EMBL" id="RBZP01000008">
    <property type="protein sequence ID" value="RKQ33015.1"/>
    <property type="molecule type" value="Genomic_DNA"/>
</dbReference>
<evidence type="ECO:0000313" key="3">
    <source>
        <dbReference type="EMBL" id="RKQ33015.1"/>
    </source>
</evidence>
<name>A0A495A1V1_9BACI</name>
<comment type="caution">
    <text evidence="3">The sequence shown here is derived from an EMBL/GenBank/DDBJ whole genome shotgun (WGS) entry which is preliminary data.</text>
</comment>
<dbReference type="Proteomes" id="UP000269301">
    <property type="component" value="Unassembled WGS sequence"/>
</dbReference>
<dbReference type="InterPro" id="IPR037914">
    <property type="entry name" value="SpoVT-AbrB_sf"/>
</dbReference>
<organism evidence="3 4">
    <name type="scientific">Oceanobacillus halophilus</name>
    <dbReference type="NCBI Taxonomy" id="930130"/>
    <lineage>
        <taxon>Bacteria</taxon>
        <taxon>Bacillati</taxon>
        <taxon>Bacillota</taxon>
        <taxon>Bacilli</taxon>
        <taxon>Bacillales</taxon>
        <taxon>Bacillaceae</taxon>
        <taxon>Oceanobacillus</taxon>
    </lineage>
</organism>
<dbReference type="RefSeq" id="WP_121204552.1">
    <property type="nucleotide sequence ID" value="NZ_RBZP01000008.1"/>
</dbReference>
<reference evidence="3 4" key="1">
    <citation type="journal article" date="2016" name="Int. J. Syst. Evol. Microbiol.">
        <title>Oceanobacillus halophilus sp. nov., a novel moderately halophilic bacterium from a hypersaline lake.</title>
        <authorList>
            <person name="Amoozegar M.A."/>
            <person name="Bagheri M."/>
            <person name="Makhdoumi A."/>
            <person name="Nikou M.M."/>
            <person name="Fazeli S.A.S."/>
            <person name="Schumann P."/>
            <person name="Sproer C."/>
            <person name="Sanchez-Porro C."/>
            <person name="Ventosa A."/>
        </authorList>
    </citation>
    <scope>NUCLEOTIDE SEQUENCE [LARGE SCALE GENOMIC DNA]</scope>
    <source>
        <strain evidence="3 4">DSM 23996</strain>
    </source>
</reference>
<dbReference type="SUPFAM" id="SSF89447">
    <property type="entry name" value="AbrB/MazE/MraZ-like"/>
    <property type="match status" value="1"/>
</dbReference>
<dbReference type="OrthoDB" id="9782993at2"/>
<dbReference type="Pfam" id="PF18277">
    <property type="entry name" value="AbrB_C"/>
    <property type="match status" value="1"/>
</dbReference>
<dbReference type="InterPro" id="IPR052731">
    <property type="entry name" value="B_subtilis_Trans_State_Reg"/>
</dbReference>
<feature type="domain" description="SpoVT-AbrB" evidence="2">
    <location>
        <begin position="5"/>
        <end position="50"/>
    </location>
</feature>
<dbReference type="InterPro" id="IPR040678">
    <property type="entry name" value="AbrB_C"/>
</dbReference>
<keyword evidence="4" id="KW-1185">Reference proteome</keyword>
<dbReference type="AlphaFoldDB" id="A0A495A1V1"/>
<dbReference type="SMART" id="SM00966">
    <property type="entry name" value="SpoVT_AbrB"/>
    <property type="match status" value="1"/>
</dbReference>
<proteinExistence type="predicted"/>
<protein>
    <submittedName>
        <fullName evidence="3">AbrB/MazE/SpoVT family DNA-binding domain-containing protein</fullName>
    </submittedName>
</protein>
<dbReference type="PANTHER" id="PTHR36432:SF4">
    <property type="entry name" value="TRANSITION STATE REGULATOR ABH-RELATED"/>
    <property type="match status" value="1"/>
</dbReference>
<dbReference type="PROSITE" id="PS51740">
    <property type="entry name" value="SPOVT_ABRB"/>
    <property type="match status" value="1"/>
</dbReference>